<dbReference type="KEGG" id="pvv:PVVCY_1305290"/>
<feature type="transmembrane region" description="Helical" evidence="2">
    <location>
        <begin position="216"/>
        <end position="235"/>
    </location>
</feature>
<proteinExistence type="predicted"/>
<organism evidence="3 4">
    <name type="scientific">Plasmodium vinckei vinckei</name>
    <dbReference type="NCBI Taxonomy" id="54757"/>
    <lineage>
        <taxon>Eukaryota</taxon>
        <taxon>Sar</taxon>
        <taxon>Alveolata</taxon>
        <taxon>Apicomplexa</taxon>
        <taxon>Aconoidasida</taxon>
        <taxon>Haemosporida</taxon>
        <taxon>Plasmodiidae</taxon>
        <taxon>Plasmodium</taxon>
        <taxon>Plasmodium (Vinckeia)</taxon>
    </lineage>
</organism>
<sequence>MDKLYGDYDKIVEQYKQVTIHKRKTEQNEQGDKNEKNGKNRAKKEIKKETNEKTNEKMVGSKQKDKEKKENTHEPINEEYRKLSSDLNVVDEVEHLLKERKKNNNKNTKNNKSVHNNDDNSYSDVDLHSDNDQNNNPDSKDKFYNEYKIRKKISIEINQKLYNDSENVIIEKGKPLFHNSNMDNNENSYVAKKKKLKNDDHKIIKIKQNHKDKTKFFIIFLFVIYYIFFFFHYIIDIQINQIFNVVINTFTIVIITAMLCYIYFLKTRNKKLKKIIFYIITYTILLYCLHIFNTVLHWLNIYLNFTISKKLYLKYKTLYKNISFIFSYFSFDEIFFFLLIFYSSFFITSSMLSLCLFYYIYNFINYSF</sequence>
<feature type="transmembrane region" description="Helical" evidence="2">
    <location>
        <begin position="334"/>
        <end position="361"/>
    </location>
</feature>
<feature type="region of interest" description="Disordered" evidence="1">
    <location>
        <begin position="98"/>
        <end position="142"/>
    </location>
</feature>
<dbReference type="VEuPathDB" id="PlasmoDB:PVVCY_1305290"/>
<feature type="compositionally biased region" description="Low complexity" evidence="1">
    <location>
        <begin position="105"/>
        <end position="114"/>
    </location>
</feature>
<dbReference type="Proteomes" id="UP000290582">
    <property type="component" value="Chromosome PVVCY_13"/>
</dbReference>
<keyword evidence="2" id="KW-0812">Transmembrane</keyword>
<dbReference type="OrthoDB" id="373036at2759"/>
<feature type="compositionally biased region" description="Basic and acidic residues" evidence="1">
    <location>
        <begin position="25"/>
        <end position="38"/>
    </location>
</feature>
<feature type="transmembrane region" description="Helical" evidence="2">
    <location>
        <begin position="276"/>
        <end position="299"/>
    </location>
</feature>
<feature type="compositionally biased region" description="Basic and acidic residues" evidence="1">
    <location>
        <begin position="46"/>
        <end position="56"/>
    </location>
</feature>
<dbReference type="RefSeq" id="XP_037490831.1">
    <property type="nucleotide sequence ID" value="XM_037634784.1"/>
</dbReference>
<evidence type="ECO:0000313" key="4">
    <source>
        <dbReference type="Proteomes" id="UP000290582"/>
    </source>
</evidence>
<evidence type="ECO:0000313" key="3">
    <source>
        <dbReference type="EMBL" id="VEV58592.1"/>
    </source>
</evidence>
<name>A0A449BYY7_PLAVN</name>
<gene>
    <name evidence="3" type="ORF">PVVCY_1305290</name>
</gene>
<dbReference type="GeneID" id="19958724"/>
<evidence type="ECO:0000256" key="2">
    <source>
        <dbReference type="SAM" id="Phobius"/>
    </source>
</evidence>
<feature type="compositionally biased region" description="Basic and acidic residues" evidence="1">
    <location>
        <begin position="62"/>
        <end position="83"/>
    </location>
</feature>
<accession>A0A449BYY7</accession>
<feature type="region of interest" description="Disordered" evidence="1">
    <location>
        <begin position="20"/>
        <end position="83"/>
    </location>
</feature>
<evidence type="ECO:0000256" key="1">
    <source>
        <dbReference type="SAM" id="MobiDB-lite"/>
    </source>
</evidence>
<keyword evidence="2" id="KW-0472">Membrane</keyword>
<protein>
    <submittedName>
        <fullName evidence="3">Uncharacterized protein</fullName>
    </submittedName>
</protein>
<feature type="transmembrane region" description="Helical" evidence="2">
    <location>
        <begin position="241"/>
        <end position="264"/>
    </location>
</feature>
<reference evidence="3 4" key="1">
    <citation type="submission" date="2019-01" db="EMBL/GenBank/DDBJ databases">
        <authorList>
            <person name="Ramaprasad A."/>
        </authorList>
    </citation>
    <scope>NUCLEOTIDE SEQUENCE [LARGE SCALE GENOMIC DNA]</scope>
</reference>
<dbReference type="AlphaFoldDB" id="A0A449BYY7"/>
<dbReference type="EMBL" id="LR215069">
    <property type="protein sequence ID" value="VEV58592.1"/>
    <property type="molecule type" value="Genomic_DNA"/>
</dbReference>
<keyword evidence="2" id="KW-1133">Transmembrane helix</keyword>